<dbReference type="PROSITE" id="PS00615">
    <property type="entry name" value="C_TYPE_LECTIN_1"/>
    <property type="match status" value="1"/>
</dbReference>
<sequence length="225" mass="25887">MANEHDKFNLLQEESNSVETGNTTRSNGNYEQFPRMSQLVPTSTLRLLCGLSSLCVVLLILNIIVTFTKSNSECPNGANTEMTSLPVCPPFPCPEKWFEFTGHCYYITNTLKSWDGAKTTCEKMNSHLIMINSLEEQEFAVEFAVQKTTWIGLSDADGEWKWVDKTPLDWNQTYWREGQPDDWTGHGKGGGEDCAQIAYDQKWNDEQCNKPYQFICEKEQRNWRK</sequence>
<proteinExistence type="predicted"/>
<feature type="domain" description="C-type lectin" evidence="5">
    <location>
        <begin position="100"/>
        <end position="217"/>
    </location>
</feature>
<feature type="compositionally biased region" description="Polar residues" evidence="3">
    <location>
        <begin position="12"/>
        <end position="30"/>
    </location>
</feature>
<keyword evidence="6" id="KW-1185">Reference proteome</keyword>
<dbReference type="InterPro" id="IPR016186">
    <property type="entry name" value="C-type_lectin-like/link_sf"/>
</dbReference>
<organism evidence="6 7">
    <name type="scientific">Xenopus laevis</name>
    <name type="common">African clawed frog</name>
    <dbReference type="NCBI Taxonomy" id="8355"/>
    <lineage>
        <taxon>Eukaryota</taxon>
        <taxon>Metazoa</taxon>
        <taxon>Chordata</taxon>
        <taxon>Craniata</taxon>
        <taxon>Vertebrata</taxon>
        <taxon>Euteleostomi</taxon>
        <taxon>Amphibia</taxon>
        <taxon>Batrachia</taxon>
        <taxon>Anura</taxon>
        <taxon>Pipoidea</taxon>
        <taxon>Pipidae</taxon>
        <taxon>Xenopodinae</taxon>
        <taxon>Xenopus</taxon>
        <taxon>Xenopus</taxon>
    </lineage>
</organism>
<evidence type="ECO:0000256" key="1">
    <source>
        <dbReference type="ARBA" id="ARBA00022734"/>
    </source>
</evidence>
<keyword evidence="4" id="KW-0472">Membrane</keyword>
<evidence type="ECO:0000256" key="3">
    <source>
        <dbReference type="SAM" id="MobiDB-lite"/>
    </source>
</evidence>
<dbReference type="RefSeq" id="XP_041441069.1">
    <property type="nucleotide sequence ID" value="XM_041585135.1"/>
</dbReference>
<accession>A0A8J1MH71</accession>
<dbReference type="SUPFAM" id="SSF56436">
    <property type="entry name" value="C-type lectin-like"/>
    <property type="match status" value="1"/>
</dbReference>
<feature type="transmembrane region" description="Helical" evidence="4">
    <location>
        <begin position="45"/>
        <end position="65"/>
    </location>
</feature>
<dbReference type="InterPro" id="IPR001304">
    <property type="entry name" value="C-type_lectin-like"/>
</dbReference>
<dbReference type="GeneID" id="446742"/>
<dbReference type="InterPro" id="IPR033989">
    <property type="entry name" value="CD209-like_CTLD"/>
</dbReference>
<dbReference type="Pfam" id="PF00059">
    <property type="entry name" value="Lectin_C"/>
    <property type="match status" value="1"/>
</dbReference>
<dbReference type="RefSeq" id="XP_041441070.1">
    <property type="nucleotide sequence ID" value="XM_041585136.1"/>
</dbReference>
<keyword evidence="7 8" id="KW-0675">Receptor</keyword>
<name>A0A8J1MH71_XENLA</name>
<dbReference type="OrthoDB" id="2142683at2759"/>
<keyword evidence="4" id="KW-1133">Transmembrane helix</keyword>
<evidence type="ECO:0000313" key="7">
    <source>
        <dbReference type="RefSeq" id="XP_041441069.1"/>
    </source>
</evidence>
<evidence type="ECO:0000313" key="6">
    <source>
        <dbReference type="Proteomes" id="UP000186698"/>
    </source>
</evidence>
<dbReference type="GO" id="GO:0038023">
    <property type="term" value="F:signaling receptor activity"/>
    <property type="evidence" value="ECO:0000318"/>
    <property type="project" value="GO_Central"/>
</dbReference>
<dbReference type="AlphaFoldDB" id="A0A8J1MH71"/>
<dbReference type="InterPro" id="IPR018378">
    <property type="entry name" value="C-type_lectin_CS"/>
</dbReference>
<evidence type="ECO:0000256" key="4">
    <source>
        <dbReference type="SAM" id="Phobius"/>
    </source>
</evidence>
<dbReference type="GO" id="GO:0030246">
    <property type="term" value="F:carbohydrate binding"/>
    <property type="evidence" value="ECO:0007669"/>
    <property type="project" value="UniProtKB-KW"/>
</dbReference>
<keyword evidence="1" id="KW-0430">Lectin</keyword>
<dbReference type="Gene3D" id="3.10.100.10">
    <property type="entry name" value="Mannose-Binding Protein A, subunit A"/>
    <property type="match status" value="1"/>
</dbReference>
<evidence type="ECO:0000256" key="2">
    <source>
        <dbReference type="ARBA" id="ARBA00023157"/>
    </source>
</evidence>
<feature type="region of interest" description="Disordered" evidence="3">
    <location>
        <begin position="1"/>
        <end position="30"/>
    </location>
</feature>
<dbReference type="PANTHER" id="PTHR22803">
    <property type="entry name" value="MANNOSE, PHOSPHOLIPASE, LECTIN RECEPTOR RELATED"/>
    <property type="match status" value="1"/>
</dbReference>
<evidence type="ECO:0000259" key="5">
    <source>
        <dbReference type="PROSITE" id="PS50041"/>
    </source>
</evidence>
<protein>
    <submittedName>
        <fullName evidence="7 8">Mannose receptor C-type 1 L homeolog isoform X1</fullName>
    </submittedName>
</protein>
<dbReference type="InterPro" id="IPR016187">
    <property type="entry name" value="CTDL_fold"/>
</dbReference>
<keyword evidence="4" id="KW-0812">Transmembrane</keyword>
<gene>
    <name evidence="7 8" type="primary">mrc1.L</name>
    <name evidence="7 8" type="synonym">cd206</name>
    <name evidence="7 8" type="synonym">clec13d</name>
    <name evidence="7 8" type="synonym">mmr</name>
    <name evidence="7 8" type="synonym">mrc1</name>
</gene>
<dbReference type="InterPro" id="IPR050111">
    <property type="entry name" value="C-type_lectin/snaclec_domain"/>
</dbReference>
<dbReference type="CDD" id="cd03590">
    <property type="entry name" value="CLECT_DC-SIGN_like"/>
    <property type="match status" value="1"/>
</dbReference>
<keyword evidence="2" id="KW-1015">Disulfide bond</keyword>
<dbReference type="CTD" id="446742"/>
<dbReference type="PROSITE" id="PS50041">
    <property type="entry name" value="C_TYPE_LECTIN_2"/>
    <property type="match status" value="1"/>
</dbReference>
<dbReference type="Proteomes" id="UP000186698">
    <property type="component" value="Chromosome 3L"/>
</dbReference>
<dbReference type="SMART" id="SM00034">
    <property type="entry name" value="CLECT"/>
    <property type="match status" value="1"/>
</dbReference>
<evidence type="ECO:0000313" key="8">
    <source>
        <dbReference type="RefSeq" id="XP_041441070.1"/>
    </source>
</evidence>
<reference evidence="7 8" key="1">
    <citation type="submission" date="2025-04" db="UniProtKB">
        <authorList>
            <consortium name="RefSeq"/>
        </authorList>
    </citation>
    <scope>IDENTIFICATION</scope>
    <source>
        <strain evidence="7 8">J_2021</strain>
        <tissue evidence="7 8">Erythrocytes</tissue>
    </source>
</reference>